<accession>A0A7G3G9J3</accession>
<sequence>MRSLFFCDYVVFDEKQNCYSLLNLAVFKKNKDFINHYLSFFVKLNHIIYQVFLAHLNVFGINLP</sequence>
<dbReference type="KEGG" id="ifl:C1H71_10065"/>
<protein>
    <submittedName>
        <fullName evidence="1">Uncharacterized protein</fullName>
    </submittedName>
</protein>
<evidence type="ECO:0000313" key="1">
    <source>
        <dbReference type="EMBL" id="QBC43859.1"/>
    </source>
</evidence>
<name>A0A7G3G9J3_9NEIS</name>
<gene>
    <name evidence="1" type="ORF">C1H71_10065</name>
</gene>
<proteinExistence type="predicted"/>
<evidence type="ECO:0000313" key="2">
    <source>
        <dbReference type="Proteomes" id="UP000515917"/>
    </source>
</evidence>
<dbReference type="Proteomes" id="UP000515917">
    <property type="component" value="Chromosome"/>
</dbReference>
<dbReference type="EMBL" id="CP025781">
    <property type="protein sequence ID" value="QBC43859.1"/>
    <property type="molecule type" value="Genomic_DNA"/>
</dbReference>
<keyword evidence="2" id="KW-1185">Reference proteome</keyword>
<dbReference type="AlphaFoldDB" id="A0A7G3G9J3"/>
<organism evidence="1 2">
    <name type="scientific">Iodobacter fluviatilis</name>
    <dbReference type="NCBI Taxonomy" id="537"/>
    <lineage>
        <taxon>Bacteria</taxon>
        <taxon>Pseudomonadati</taxon>
        <taxon>Pseudomonadota</taxon>
        <taxon>Betaproteobacteria</taxon>
        <taxon>Neisseriales</taxon>
        <taxon>Chitinibacteraceae</taxon>
        <taxon>Iodobacter</taxon>
    </lineage>
</organism>
<reference evidence="1 2" key="1">
    <citation type="submission" date="2018-01" db="EMBL/GenBank/DDBJ databases">
        <title>Genome sequence of Iodobacter sp. strain PCH194 isolated from Indian Trans-Himalaya.</title>
        <authorList>
            <person name="Kumar V."/>
            <person name="Thakur V."/>
            <person name="Kumar S."/>
            <person name="Singh D."/>
        </authorList>
    </citation>
    <scope>NUCLEOTIDE SEQUENCE [LARGE SCALE GENOMIC DNA]</scope>
    <source>
        <strain evidence="1 2">PCH194</strain>
    </source>
</reference>